<dbReference type="Gene3D" id="3.50.50.60">
    <property type="entry name" value="FAD/NAD(P)-binding domain"/>
    <property type="match status" value="1"/>
</dbReference>
<accession>A0A2G8L3H1</accession>
<name>A0A2G8L3H1_STIJA</name>
<sequence length="229" mass="26527">MIAQRVTLKTVRALRDQPITFISENPTTCESNDVIRDIVIIGSGPTGLGAALRLKELRHVFQNVHITILEKEDHSGGLSSSERDEKGFLWDIGGHVVFSHYEYFDNVLDIAVKEWNQRVRAAYAFMMGSDGVRRFIAYPVQNNIADMDDIDQSKCLHGLEQIGRNLSKITPSNFDEWLVQRFGEGLSDVFMRKYNRKIWTVETKSMNYIWVVIAFRFQTWKLLNLKFHR</sequence>
<keyword evidence="2" id="KW-1185">Reference proteome</keyword>
<dbReference type="InterPro" id="IPR036188">
    <property type="entry name" value="FAD/NAD-bd_sf"/>
</dbReference>
<dbReference type="OrthoDB" id="38045at2759"/>
<evidence type="ECO:0000313" key="1">
    <source>
        <dbReference type="EMBL" id="PIK54792.1"/>
    </source>
</evidence>
<dbReference type="AlphaFoldDB" id="A0A2G8L3H1"/>
<dbReference type="SUPFAM" id="SSF51971">
    <property type="entry name" value="Nucleotide-binding domain"/>
    <property type="match status" value="1"/>
</dbReference>
<evidence type="ECO:0000313" key="2">
    <source>
        <dbReference type="Proteomes" id="UP000230750"/>
    </source>
</evidence>
<dbReference type="EMBL" id="MRZV01000234">
    <property type="protein sequence ID" value="PIK54792.1"/>
    <property type="molecule type" value="Genomic_DNA"/>
</dbReference>
<evidence type="ECO:0008006" key="3">
    <source>
        <dbReference type="Google" id="ProtNLM"/>
    </source>
</evidence>
<dbReference type="PANTHER" id="PTHR43734">
    <property type="entry name" value="PHYTOENE DESATURASE"/>
    <property type="match status" value="1"/>
</dbReference>
<protein>
    <recommendedName>
        <fullName evidence="3">Amine oxidase domain-containing protein</fullName>
    </recommendedName>
</protein>
<comment type="caution">
    <text evidence="1">The sequence shown here is derived from an EMBL/GenBank/DDBJ whole genome shotgun (WGS) entry which is preliminary data.</text>
</comment>
<dbReference type="Pfam" id="PF13450">
    <property type="entry name" value="NAD_binding_8"/>
    <property type="match status" value="1"/>
</dbReference>
<organism evidence="1 2">
    <name type="scientific">Stichopus japonicus</name>
    <name type="common">Sea cucumber</name>
    <dbReference type="NCBI Taxonomy" id="307972"/>
    <lineage>
        <taxon>Eukaryota</taxon>
        <taxon>Metazoa</taxon>
        <taxon>Echinodermata</taxon>
        <taxon>Eleutherozoa</taxon>
        <taxon>Echinozoa</taxon>
        <taxon>Holothuroidea</taxon>
        <taxon>Aspidochirotacea</taxon>
        <taxon>Aspidochirotida</taxon>
        <taxon>Stichopodidae</taxon>
        <taxon>Apostichopus</taxon>
    </lineage>
</organism>
<dbReference type="PANTHER" id="PTHR43734:SF4">
    <property type="entry name" value="AMINE OXIDASE DOMAIN-CONTAINING PROTEIN"/>
    <property type="match status" value="1"/>
</dbReference>
<dbReference type="Proteomes" id="UP000230750">
    <property type="component" value="Unassembled WGS sequence"/>
</dbReference>
<gene>
    <name evidence="1" type="ORF">BSL78_08314</name>
</gene>
<proteinExistence type="predicted"/>
<reference evidence="1 2" key="1">
    <citation type="journal article" date="2017" name="PLoS Biol.">
        <title>The sea cucumber genome provides insights into morphological evolution and visceral regeneration.</title>
        <authorList>
            <person name="Zhang X."/>
            <person name="Sun L."/>
            <person name="Yuan J."/>
            <person name="Sun Y."/>
            <person name="Gao Y."/>
            <person name="Zhang L."/>
            <person name="Li S."/>
            <person name="Dai H."/>
            <person name="Hamel J.F."/>
            <person name="Liu C."/>
            <person name="Yu Y."/>
            <person name="Liu S."/>
            <person name="Lin W."/>
            <person name="Guo K."/>
            <person name="Jin S."/>
            <person name="Xu P."/>
            <person name="Storey K.B."/>
            <person name="Huan P."/>
            <person name="Zhang T."/>
            <person name="Zhou Y."/>
            <person name="Zhang J."/>
            <person name="Lin C."/>
            <person name="Li X."/>
            <person name="Xing L."/>
            <person name="Huo D."/>
            <person name="Sun M."/>
            <person name="Wang L."/>
            <person name="Mercier A."/>
            <person name="Li F."/>
            <person name="Yang H."/>
            <person name="Xiang J."/>
        </authorList>
    </citation>
    <scope>NUCLEOTIDE SEQUENCE [LARGE SCALE GENOMIC DNA]</scope>
    <source>
        <strain evidence="1">Shaxun</strain>
        <tissue evidence="1">Muscle</tissue>
    </source>
</reference>